<dbReference type="InterPro" id="IPR017441">
    <property type="entry name" value="Protein_kinase_ATP_BS"/>
</dbReference>
<dbReference type="GO" id="GO:0001664">
    <property type="term" value="F:G protein-coupled receptor binding"/>
    <property type="evidence" value="ECO:0007669"/>
    <property type="project" value="TreeGrafter"/>
</dbReference>
<evidence type="ECO:0000256" key="5">
    <source>
        <dbReference type="ARBA" id="ARBA00022840"/>
    </source>
</evidence>
<dbReference type="PROSITE" id="PS00107">
    <property type="entry name" value="PROTEIN_KINASE_ATP"/>
    <property type="match status" value="1"/>
</dbReference>
<dbReference type="Gene3D" id="1.10.510.10">
    <property type="entry name" value="Transferase(Phosphotransferase) domain 1"/>
    <property type="match status" value="1"/>
</dbReference>
<keyword evidence="4" id="KW-0418">Kinase</keyword>
<dbReference type="GO" id="GO:0009966">
    <property type="term" value="P:regulation of signal transduction"/>
    <property type="evidence" value="ECO:0007669"/>
    <property type="project" value="TreeGrafter"/>
</dbReference>
<dbReference type="InterPro" id="IPR008271">
    <property type="entry name" value="Ser/Thr_kinase_AS"/>
</dbReference>
<feature type="non-terminal residue" evidence="10">
    <location>
        <position position="1"/>
    </location>
</feature>
<dbReference type="InterPro" id="IPR000961">
    <property type="entry name" value="AGC-kinase_C"/>
</dbReference>
<evidence type="ECO:0000256" key="3">
    <source>
        <dbReference type="ARBA" id="ARBA00022741"/>
    </source>
</evidence>
<keyword evidence="3 6" id="KW-0547">Nucleotide-binding</keyword>
<keyword evidence="2" id="KW-0808">Transferase</keyword>
<feature type="binding site" evidence="6">
    <location>
        <position position="51"/>
    </location>
    <ligand>
        <name>ATP</name>
        <dbReference type="ChEBI" id="CHEBI:30616"/>
    </ligand>
</feature>
<dbReference type="PROSITE" id="PS00108">
    <property type="entry name" value="PROTEIN_KINASE_ST"/>
    <property type="match status" value="1"/>
</dbReference>
<dbReference type="Gene3D" id="3.30.200.20">
    <property type="entry name" value="Phosphorylase Kinase, domain 1"/>
    <property type="match status" value="1"/>
</dbReference>
<dbReference type="SMART" id="SM00220">
    <property type="entry name" value="S_TKc"/>
    <property type="match status" value="1"/>
</dbReference>
<dbReference type="InterPro" id="IPR011009">
    <property type="entry name" value="Kinase-like_dom_sf"/>
</dbReference>
<protein>
    <recommendedName>
        <fullName evidence="12">AGC/YANK protein kinase</fullName>
    </recommendedName>
</protein>
<dbReference type="GO" id="GO:0004703">
    <property type="term" value="F:G protein-coupled receptor kinase activity"/>
    <property type="evidence" value="ECO:0007669"/>
    <property type="project" value="TreeGrafter"/>
</dbReference>
<evidence type="ECO:0000256" key="6">
    <source>
        <dbReference type="PROSITE-ProRule" id="PRU10141"/>
    </source>
</evidence>
<feature type="domain" description="Protein kinase" evidence="8">
    <location>
        <begin position="22"/>
        <end position="283"/>
    </location>
</feature>
<dbReference type="Proteomes" id="UP000646827">
    <property type="component" value="Unassembled WGS sequence"/>
</dbReference>
<evidence type="ECO:0000259" key="8">
    <source>
        <dbReference type="PROSITE" id="PS50011"/>
    </source>
</evidence>
<accession>A0A8H7RZS2</accession>
<dbReference type="PROSITE" id="PS50011">
    <property type="entry name" value="PROTEIN_KINASE_DOM"/>
    <property type="match status" value="1"/>
</dbReference>
<evidence type="ECO:0008006" key="12">
    <source>
        <dbReference type="Google" id="ProtNLM"/>
    </source>
</evidence>
<dbReference type="PANTHER" id="PTHR24355:SF30">
    <property type="entry name" value="SERINE_THREONINE-PROTEIN KINASE 32B ISOFORM X1"/>
    <property type="match status" value="1"/>
</dbReference>
<name>A0A8H7RZS2_9FUNG</name>
<dbReference type="OrthoDB" id="354826at2759"/>
<dbReference type="CDD" id="cd05123">
    <property type="entry name" value="STKc_AGC"/>
    <property type="match status" value="1"/>
</dbReference>
<dbReference type="PROSITE" id="PS51285">
    <property type="entry name" value="AGC_KINASE_CTER"/>
    <property type="match status" value="1"/>
</dbReference>
<dbReference type="EMBL" id="JAEPRB010000174">
    <property type="protein sequence ID" value="KAG2219558.1"/>
    <property type="molecule type" value="Genomic_DNA"/>
</dbReference>
<keyword evidence="11" id="KW-1185">Reference proteome</keyword>
<dbReference type="SUPFAM" id="SSF56112">
    <property type="entry name" value="Protein kinase-like (PK-like)"/>
    <property type="match status" value="1"/>
</dbReference>
<dbReference type="FunFam" id="1.10.510.10:FF:000210">
    <property type="entry name" value="Non-specific serine/threonine protein kinase"/>
    <property type="match status" value="1"/>
</dbReference>
<evidence type="ECO:0000313" key="11">
    <source>
        <dbReference type="Proteomes" id="UP000646827"/>
    </source>
</evidence>
<evidence type="ECO:0000256" key="4">
    <source>
        <dbReference type="ARBA" id="ARBA00022777"/>
    </source>
</evidence>
<gene>
    <name evidence="10" type="ORF">INT45_013217</name>
</gene>
<dbReference type="GO" id="GO:0005524">
    <property type="term" value="F:ATP binding"/>
    <property type="evidence" value="ECO:0007669"/>
    <property type="project" value="UniProtKB-UniRule"/>
</dbReference>
<feature type="domain" description="AGC-kinase C-terminal" evidence="9">
    <location>
        <begin position="284"/>
        <end position="371"/>
    </location>
</feature>
<dbReference type="InterPro" id="IPR045270">
    <property type="entry name" value="STKc_AGC"/>
</dbReference>
<evidence type="ECO:0000259" key="9">
    <source>
        <dbReference type="PROSITE" id="PS51285"/>
    </source>
</evidence>
<sequence length="460" mass="52216">MGGVCCKSEEVDFTDEVELFHFYLIRVIGKGAFGKVHQVQHKRTLHEYALKCIHKSRCVELRAANNMVAERRLLERIDYPLVVNLRYAFQDDDHLFMVLDLMLGGDLRFQLERLGTLTELQARFYVAQISLSLGYLHKRRIAHRDIKPDNILLDGNGHAHLSDFNIATQFNDKRPLRWTKAGSLAYMAPEILDKRGYATSVDWWSLGILAYELLFGQRPFKGNSNEELIDAILNEPLKFPDNVHELVSEDCIDLITKLLDRTPLERIGCGQGGFEQFKQHPWFDTIDWNKLETKEAIPPFTPSKNESNFDAVHELEELLLDGEPLRARKRASKSTLVDIDQQSEADQARQLLDDKFLPYDCTKQESWGQYGGFDNNNSKLPITSTTATTPITATIAAAEMNTGRELGDGNHNEIRLLRRIGGALNEHLDNAKYRGQGYIPAPAGNECDDMDDGDVINLVA</sequence>
<dbReference type="AlphaFoldDB" id="A0A8H7RZS2"/>
<organism evidence="10 11">
    <name type="scientific">Circinella minor</name>
    <dbReference type="NCBI Taxonomy" id="1195481"/>
    <lineage>
        <taxon>Eukaryota</taxon>
        <taxon>Fungi</taxon>
        <taxon>Fungi incertae sedis</taxon>
        <taxon>Mucoromycota</taxon>
        <taxon>Mucoromycotina</taxon>
        <taxon>Mucoromycetes</taxon>
        <taxon>Mucorales</taxon>
        <taxon>Lichtheimiaceae</taxon>
        <taxon>Circinella</taxon>
    </lineage>
</organism>
<evidence type="ECO:0000313" key="10">
    <source>
        <dbReference type="EMBL" id="KAG2219558.1"/>
    </source>
</evidence>
<reference evidence="10 11" key="1">
    <citation type="submission" date="2020-12" db="EMBL/GenBank/DDBJ databases">
        <title>Metabolic potential, ecology and presence of endohyphal bacteria is reflected in genomic diversity of Mucoromycotina.</title>
        <authorList>
            <person name="Muszewska A."/>
            <person name="Okrasinska A."/>
            <person name="Steczkiewicz K."/>
            <person name="Drgas O."/>
            <person name="Orlowska M."/>
            <person name="Perlinska-Lenart U."/>
            <person name="Aleksandrzak-Piekarczyk T."/>
            <person name="Szatraj K."/>
            <person name="Zielenkiewicz U."/>
            <person name="Pilsyk S."/>
            <person name="Malc E."/>
            <person name="Mieczkowski P."/>
            <person name="Kruszewska J.S."/>
            <person name="Biernat P."/>
            <person name="Pawlowska J."/>
        </authorList>
    </citation>
    <scope>NUCLEOTIDE SEQUENCE [LARGE SCALE GENOMIC DNA]</scope>
    <source>
        <strain evidence="10 11">CBS 142.35</strain>
    </source>
</reference>
<proteinExistence type="inferred from homology"/>
<keyword evidence="5 6" id="KW-0067">ATP-binding</keyword>
<keyword evidence="1 7" id="KW-0723">Serine/threonine-protein kinase</keyword>
<dbReference type="Pfam" id="PF00069">
    <property type="entry name" value="Pkinase"/>
    <property type="match status" value="1"/>
</dbReference>
<evidence type="ECO:0000256" key="2">
    <source>
        <dbReference type="ARBA" id="ARBA00022679"/>
    </source>
</evidence>
<evidence type="ECO:0000256" key="7">
    <source>
        <dbReference type="RuleBase" id="RU000304"/>
    </source>
</evidence>
<dbReference type="GO" id="GO:0007186">
    <property type="term" value="P:G protein-coupled receptor signaling pathway"/>
    <property type="evidence" value="ECO:0007669"/>
    <property type="project" value="TreeGrafter"/>
</dbReference>
<comment type="caution">
    <text evidence="10">The sequence shown here is derived from an EMBL/GenBank/DDBJ whole genome shotgun (WGS) entry which is preliminary data.</text>
</comment>
<dbReference type="InterPro" id="IPR000719">
    <property type="entry name" value="Prot_kinase_dom"/>
</dbReference>
<comment type="similarity">
    <text evidence="7">Belongs to the protein kinase superfamily.</text>
</comment>
<evidence type="ECO:0000256" key="1">
    <source>
        <dbReference type="ARBA" id="ARBA00022527"/>
    </source>
</evidence>
<dbReference type="PANTHER" id="PTHR24355">
    <property type="entry name" value="G PROTEIN-COUPLED RECEPTOR KINASE/RIBOSOMAL PROTEIN S6 KINASE"/>
    <property type="match status" value="1"/>
</dbReference>